<keyword evidence="4 6" id="KW-1133">Transmembrane helix</keyword>
<evidence type="ECO:0000256" key="2">
    <source>
        <dbReference type="ARBA" id="ARBA00009012"/>
    </source>
</evidence>
<name>A0A0Q3VIC9_9BACI</name>
<dbReference type="RefSeq" id="WP_053477011.1">
    <property type="nucleotide sequence ID" value="NZ_CP041305.1"/>
</dbReference>
<evidence type="ECO:0000256" key="6">
    <source>
        <dbReference type="SAM" id="Phobius"/>
    </source>
</evidence>
<dbReference type="PATRIC" id="fig|1637975.4.peg.3824"/>
<evidence type="ECO:0000313" key="8">
    <source>
        <dbReference type="Proteomes" id="UP000050996"/>
    </source>
</evidence>
<accession>A0A0Q3VIC9</accession>
<feature type="transmembrane region" description="Helical" evidence="6">
    <location>
        <begin position="153"/>
        <end position="178"/>
    </location>
</feature>
<dbReference type="EMBL" id="LJIX01000006">
    <property type="protein sequence ID" value="KQL20519.1"/>
    <property type="molecule type" value="Genomic_DNA"/>
</dbReference>
<feature type="transmembrane region" description="Helical" evidence="6">
    <location>
        <begin position="241"/>
        <end position="260"/>
    </location>
</feature>
<gene>
    <name evidence="7" type="ORF">AN957_19300</name>
</gene>
<comment type="subcellular location">
    <subcellularLocation>
        <location evidence="1">Membrane</location>
        <topology evidence="1">Multi-pass membrane protein</topology>
    </subcellularLocation>
</comment>
<dbReference type="AlphaFoldDB" id="A0A0Q3VIC9"/>
<protein>
    <recommendedName>
        <fullName evidence="9">Transmenbrane protein</fullName>
    </recommendedName>
</protein>
<dbReference type="Proteomes" id="UP000050996">
    <property type="component" value="Unassembled WGS sequence"/>
</dbReference>
<organism evidence="7 8">
    <name type="scientific">Cytobacillus solani</name>
    <dbReference type="NCBI Taxonomy" id="1637975"/>
    <lineage>
        <taxon>Bacteria</taxon>
        <taxon>Bacillati</taxon>
        <taxon>Bacillota</taxon>
        <taxon>Bacilli</taxon>
        <taxon>Bacillales</taxon>
        <taxon>Bacillaceae</taxon>
        <taxon>Cytobacillus</taxon>
    </lineage>
</organism>
<dbReference type="STRING" id="1637975.AN957_19300"/>
<evidence type="ECO:0000256" key="5">
    <source>
        <dbReference type="ARBA" id="ARBA00023136"/>
    </source>
</evidence>
<keyword evidence="5 6" id="KW-0472">Membrane</keyword>
<evidence type="ECO:0000313" key="7">
    <source>
        <dbReference type="EMBL" id="KQL20519.1"/>
    </source>
</evidence>
<dbReference type="PANTHER" id="PTHR13353:SF5">
    <property type="entry name" value="TRANSMEMBRANE PROTEIN 19"/>
    <property type="match status" value="1"/>
</dbReference>
<reference evidence="7 8" key="1">
    <citation type="submission" date="2015-09" db="EMBL/GenBank/DDBJ databases">
        <title>Genome sequencing project for genomic taxonomy and phylogenomics of Bacillus-like bacteria.</title>
        <authorList>
            <person name="Liu B."/>
            <person name="Wang J."/>
            <person name="Zhu Y."/>
            <person name="Liu G."/>
            <person name="Chen Q."/>
            <person name="Chen Z."/>
            <person name="Lan J."/>
            <person name="Che J."/>
            <person name="Ge C."/>
            <person name="Shi H."/>
            <person name="Pan Z."/>
            <person name="Liu X."/>
        </authorList>
    </citation>
    <scope>NUCLEOTIDE SEQUENCE [LARGE SCALE GENOMIC DNA]</scope>
    <source>
        <strain evidence="7 8">FJAT-18043</strain>
    </source>
</reference>
<feature type="transmembrane region" description="Helical" evidence="6">
    <location>
        <begin position="184"/>
        <end position="205"/>
    </location>
</feature>
<evidence type="ECO:0000256" key="1">
    <source>
        <dbReference type="ARBA" id="ARBA00004141"/>
    </source>
</evidence>
<dbReference type="GO" id="GO:0016020">
    <property type="term" value="C:membrane"/>
    <property type="evidence" value="ECO:0007669"/>
    <property type="project" value="UniProtKB-SubCell"/>
</dbReference>
<evidence type="ECO:0000256" key="3">
    <source>
        <dbReference type="ARBA" id="ARBA00022692"/>
    </source>
</evidence>
<evidence type="ECO:0000256" key="4">
    <source>
        <dbReference type="ARBA" id="ARBA00022989"/>
    </source>
</evidence>
<sequence length="261" mass="28774">MINIIFLILFIAAMAYCGYSYRLLTMSGTIAAFFVGLAVSLGFGIKGLIILGFFFASSSYWSKYKRRNKLEIEGRHEKGSRRDWQQVVANGGTAALFSLLYLIFPKTIWIIGFAISLAAANSDTWASEIGSLSKRRPFFIRTFKPIDAGTSGAVSLLGSFAAISGAFTISLLAFYFFHLTIIEATVIFVFGFIGNLFDTVLGAFIQAVYRCEVCKTEVEALSHCGKKTIFIRGLPFMNNDLVNYSSGLLAALLGILFVWIK</sequence>
<dbReference type="InterPro" id="IPR002794">
    <property type="entry name" value="DUF92_TMEM19"/>
</dbReference>
<feature type="transmembrane region" description="Helical" evidence="6">
    <location>
        <begin position="30"/>
        <end position="56"/>
    </location>
</feature>
<dbReference type="Pfam" id="PF01940">
    <property type="entry name" value="DUF92"/>
    <property type="match status" value="1"/>
</dbReference>
<keyword evidence="8" id="KW-1185">Reference proteome</keyword>
<comment type="similarity">
    <text evidence="2">Belongs to the TMEM19 family.</text>
</comment>
<evidence type="ECO:0008006" key="9">
    <source>
        <dbReference type="Google" id="ProtNLM"/>
    </source>
</evidence>
<dbReference type="PANTHER" id="PTHR13353">
    <property type="entry name" value="TRANSMEMBRANE PROTEIN 19"/>
    <property type="match status" value="1"/>
</dbReference>
<comment type="caution">
    <text evidence="7">The sequence shown here is derived from an EMBL/GenBank/DDBJ whole genome shotgun (WGS) entry which is preliminary data.</text>
</comment>
<keyword evidence="3 6" id="KW-0812">Transmembrane</keyword>
<proteinExistence type="inferred from homology"/>